<comment type="subcellular location">
    <subcellularLocation>
        <location evidence="1">Cytoplasm</location>
    </subcellularLocation>
</comment>
<evidence type="ECO:0000256" key="5">
    <source>
        <dbReference type="SAM" id="MobiDB-lite"/>
    </source>
</evidence>
<dbReference type="GO" id="GO:0005737">
    <property type="term" value="C:cytoplasm"/>
    <property type="evidence" value="ECO:0007669"/>
    <property type="project" value="UniProtKB-SubCell"/>
</dbReference>
<dbReference type="PROSITE" id="PS51808">
    <property type="entry name" value="CHCH"/>
    <property type="match status" value="1"/>
</dbReference>
<comment type="similarity">
    <text evidence="4">Belongs to the COX19 family.</text>
</comment>
<accession>A0ABD1FCZ3</accession>
<evidence type="ECO:0008006" key="8">
    <source>
        <dbReference type="Google" id="ProtNLM"/>
    </source>
</evidence>
<sequence length="86" mass="10040">MSSLTFNQKLFKPTPPDKGSFPLDHEGLCKTFMVKYMKCLIRENNNNSECRIEAKEYLDCRMKNNLMAPEEWSKLGFSEEAQSIQK</sequence>
<dbReference type="InterPro" id="IPR051383">
    <property type="entry name" value="COX19"/>
</dbReference>
<dbReference type="AlphaFoldDB" id="A0ABD1FCZ3"/>
<keyword evidence="3" id="KW-1015">Disulfide bond</keyword>
<evidence type="ECO:0000256" key="4">
    <source>
        <dbReference type="ARBA" id="ARBA00038223"/>
    </source>
</evidence>
<dbReference type="EMBL" id="JBDJPC010000001">
    <property type="protein sequence ID" value="KAL1516875.1"/>
    <property type="molecule type" value="Genomic_DNA"/>
</dbReference>
<evidence type="ECO:0000256" key="2">
    <source>
        <dbReference type="ARBA" id="ARBA00022490"/>
    </source>
</evidence>
<dbReference type="Proteomes" id="UP001566132">
    <property type="component" value="Unassembled WGS sequence"/>
</dbReference>
<proteinExistence type="inferred from homology"/>
<evidence type="ECO:0000256" key="1">
    <source>
        <dbReference type="ARBA" id="ARBA00004496"/>
    </source>
</evidence>
<protein>
    <recommendedName>
        <fullName evidence="8">Cytochrome c oxidase assembly protein COX19</fullName>
    </recommendedName>
</protein>
<evidence type="ECO:0000313" key="6">
    <source>
        <dbReference type="EMBL" id="KAL1516875.1"/>
    </source>
</evidence>
<organism evidence="6 7">
    <name type="scientific">Hypothenemus hampei</name>
    <name type="common">Coffee berry borer</name>
    <dbReference type="NCBI Taxonomy" id="57062"/>
    <lineage>
        <taxon>Eukaryota</taxon>
        <taxon>Metazoa</taxon>
        <taxon>Ecdysozoa</taxon>
        <taxon>Arthropoda</taxon>
        <taxon>Hexapoda</taxon>
        <taxon>Insecta</taxon>
        <taxon>Pterygota</taxon>
        <taxon>Neoptera</taxon>
        <taxon>Endopterygota</taxon>
        <taxon>Coleoptera</taxon>
        <taxon>Polyphaga</taxon>
        <taxon>Cucujiformia</taxon>
        <taxon>Curculionidae</taxon>
        <taxon>Scolytinae</taxon>
        <taxon>Hypothenemus</taxon>
    </lineage>
</organism>
<dbReference type="PANTHER" id="PTHR21107">
    <property type="entry name" value="CYTOCHROME C OXIDASE ASSEMBLY PROTEIN COX19"/>
    <property type="match status" value="1"/>
</dbReference>
<gene>
    <name evidence="6" type="ORF">ABEB36_000713</name>
</gene>
<evidence type="ECO:0000313" key="7">
    <source>
        <dbReference type="Proteomes" id="UP001566132"/>
    </source>
</evidence>
<keyword evidence="2" id="KW-0963">Cytoplasm</keyword>
<feature type="region of interest" description="Disordered" evidence="5">
    <location>
        <begin position="1"/>
        <end position="20"/>
    </location>
</feature>
<reference evidence="6 7" key="1">
    <citation type="submission" date="2024-05" db="EMBL/GenBank/DDBJ databases">
        <title>Genetic variation in Jamaican populations of the coffee berry borer (Hypothenemus hampei).</title>
        <authorList>
            <person name="Errbii M."/>
            <person name="Myrie A."/>
        </authorList>
    </citation>
    <scope>NUCLEOTIDE SEQUENCE [LARGE SCALE GENOMIC DNA]</scope>
    <source>
        <strain evidence="6">JA-Hopewell-2020-01-JO</strain>
        <tissue evidence="6">Whole body</tissue>
    </source>
</reference>
<keyword evidence="7" id="KW-1185">Reference proteome</keyword>
<evidence type="ECO:0000256" key="3">
    <source>
        <dbReference type="ARBA" id="ARBA00023157"/>
    </source>
</evidence>
<comment type="caution">
    <text evidence="6">The sequence shown here is derived from an EMBL/GenBank/DDBJ whole genome shotgun (WGS) entry which is preliminary data.</text>
</comment>
<dbReference type="PANTHER" id="PTHR21107:SF2">
    <property type="entry name" value="CYTOCHROME C OXIDASE ASSEMBLY PROTEIN COX19"/>
    <property type="match status" value="1"/>
</dbReference>
<name>A0ABD1FCZ3_HYPHA</name>